<sequence length="52" mass="6333">MNKFYTFFFMIMVSLYVSGQNNKEYSKLINEAVNYYKKRNSNYLLIPTKKHL</sequence>
<reference evidence="2" key="1">
    <citation type="journal article" date="2019" name="Int. J. Syst. Evol. Microbiol.">
        <title>The Global Catalogue of Microorganisms (GCM) 10K type strain sequencing project: providing services to taxonomists for standard genome sequencing and annotation.</title>
        <authorList>
            <consortium name="The Broad Institute Genomics Platform"/>
            <consortium name="The Broad Institute Genome Sequencing Center for Infectious Disease"/>
            <person name="Wu L."/>
            <person name="Ma J."/>
        </authorList>
    </citation>
    <scope>NUCLEOTIDE SEQUENCE [LARGE SCALE GENOMIC DNA]</scope>
    <source>
        <strain evidence="2">JCM 17106</strain>
    </source>
</reference>
<dbReference type="EMBL" id="BAABCW010000008">
    <property type="protein sequence ID" value="GAA3509474.1"/>
    <property type="molecule type" value="Genomic_DNA"/>
</dbReference>
<organism evidence="1 2">
    <name type="scientific">Aquimarina addita</name>
    <dbReference type="NCBI Taxonomy" id="870485"/>
    <lineage>
        <taxon>Bacteria</taxon>
        <taxon>Pseudomonadati</taxon>
        <taxon>Bacteroidota</taxon>
        <taxon>Flavobacteriia</taxon>
        <taxon>Flavobacteriales</taxon>
        <taxon>Flavobacteriaceae</taxon>
        <taxon>Aquimarina</taxon>
    </lineage>
</organism>
<dbReference type="Proteomes" id="UP001500459">
    <property type="component" value="Unassembled WGS sequence"/>
</dbReference>
<gene>
    <name evidence="1" type="ORF">GCM10022393_22460</name>
</gene>
<accession>A0ABP6UM03</accession>
<evidence type="ECO:0000313" key="1">
    <source>
        <dbReference type="EMBL" id="GAA3509474.1"/>
    </source>
</evidence>
<keyword evidence="2" id="KW-1185">Reference proteome</keyword>
<protein>
    <submittedName>
        <fullName evidence="1">Uncharacterized protein</fullName>
    </submittedName>
</protein>
<comment type="caution">
    <text evidence="1">The sequence shown here is derived from an EMBL/GenBank/DDBJ whole genome shotgun (WGS) entry which is preliminary data.</text>
</comment>
<proteinExistence type="predicted"/>
<evidence type="ECO:0000313" key="2">
    <source>
        <dbReference type="Proteomes" id="UP001500459"/>
    </source>
</evidence>
<name>A0ABP6UM03_9FLAO</name>